<dbReference type="InterPro" id="IPR036869">
    <property type="entry name" value="J_dom_sf"/>
</dbReference>
<dbReference type="AlphaFoldDB" id="D8JW83"/>
<name>D8JW83_HYPDA</name>
<proteinExistence type="predicted"/>
<dbReference type="Pfam" id="PF00226">
    <property type="entry name" value="DnaJ"/>
    <property type="match status" value="1"/>
</dbReference>
<dbReference type="PRINTS" id="PR00625">
    <property type="entry name" value="JDOMAIN"/>
</dbReference>
<dbReference type="STRING" id="582899.Hden_3167"/>
<dbReference type="EMBL" id="CP002083">
    <property type="protein sequence ID" value="ADJ24962.1"/>
    <property type="molecule type" value="Genomic_DNA"/>
</dbReference>
<evidence type="ECO:0000259" key="3">
    <source>
        <dbReference type="PROSITE" id="PS50076"/>
    </source>
</evidence>
<dbReference type="PANTHER" id="PTHR44145:SF3">
    <property type="entry name" value="DNAJ HOMOLOG SUBFAMILY A MEMBER 3, MITOCHONDRIAL"/>
    <property type="match status" value="1"/>
</dbReference>
<organism evidence="4 5">
    <name type="scientific">Hyphomicrobium denitrificans (strain ATCC 51888 / DSM 1869 / NCIMB 11706 / TK 0415)</name>
    <dbReference type="NCBI Taxonomy" id="582899"/>
    <lineage>
        <taxon>Bacteria</taxon>
        <taxon>Pseudomonadati</taxon>
        <taxon>Pseudomonadota</taxon>
        <taxon>Alphaproteobacteria</taxon>
        <taxon>Hyphomicrobiales</taxon>
        <taxon>Hyphomicrobiaceae</taxon>
        <taxon>Hyphomicrobium</taxon>
    </lineage>
</organism>
<reference evidence="5" key="1">
    <citation type="journal article" date="2011" name="J. Bacteriol.">
        <title>Genome sequences of eight morphologically diverse alphaproteobacteria.</title>
        <authorList>
            <consortium name="US DOE Joint Genome Institute"/>
            <person name="Brown P.J."/>
            <person name="Kysela D.T."/>
            <person name="Buechlein A."/>
            <person name="Hemmerich C."/>
            <person name="Brun Y.V."/>
        </authorList>
    </citation>
    <scope>NUCLEOTIDE SEQUENCE [LARGE SCALE GENOMIC DNA]</scope>
    <source>
        <strain evidence="5">ATCC 51888 / DSM 1869 / NCIB 11706 / TK 0415</strain>
    </source>
</reference>
<evidence type="ECO:0000256" key="1">
    <source>
        <dbReference type="ARBA" id="ARBA00023186"/>
    </source>
</evidence>
<dbReference type="PROSITE" id="PS50076">
    <property type="entry name" value="DNAJ_2"/>
    <property type="match status" value="1"/>
</dbReference>
<dbReference type="KEGG" id="hdn:Hden_3167"/>
<dbReference type="PANTHER" id="PTHR44145">
    <property type="entry name" value="DNAJ HOMOLOG SUBFAMILY A MEMBER 3, MITOCHONDRIAL"/>
    <property type="match status" value="1"/>
</dbReference>
<dbReference type="InterPro" id="IPR051938">
    <property type="entry name" value="Apopto_cytoskel_mod"/>
</dbReference>
<dbReference type="InterPro" id="IPR001623">
    <property type="entry name" value="DnaJ_domain"/>
</dbReference>
<dbReference type="SUPFAM" id="SSF46565">
    <property type="entry name" value="Chaperone J-domain"/>
    <property type="match status" value="1"/>
</dbReference>
<feature type="region of interest" description="Disordered" evidence="2">
    <location>
        <begin position="1"/>
        <end position="27"/>
    </location>
</feature>
<keyword evidence="5" id="KW-1185">Reference proteome</keyword>
<feature type="domain" description="J" evidence="3">
    <location>
        <begin position="149"/>
        <end position="206"/>
    </location>
</feature>
<dbReference type="CDD" id="cd06257">
    <property type="entry name" value="DnaJ"/>
    <property type="match status" value="1"/>
</dbReference>
<evidence type="ECO:0000256" key="2">
    <source>
        <dbReference type="SAM" id="MobiDB-lite"/>
    </source>
</evidence>
<dbReference type="SMART" id="SM00271">
    <property type="entry name" value="DnaJ"/>
    <property type="match status" value="1"/>
</dbReference>
<protein>
    <submittedName>
        <fullName evidence="4">Heat shock protein DnaJ domain protein</fullName>
    </submittedName>
</protein>
<keyword evidence="1" id="KW-0143">Chaperone</keyword>
<keyword evidence="4" id="KW-0346">Stress response</keyword>
<accession>D8JW83</accession>
<dbReference type="Proteomes" id="UP000002033">
    <property type="component" value="Chromosome"/>
</dbReference>
<dbReference type="Gene3D" id="1.10.287.110">
    <property type="entry name" value="DnaJ domain"/>
    <property type="match status" value="1"/>
</dbReference>
<dbReference type="HOGENOM" id="CLU_096103_0_0_5"/>
<dbReference type="eggNOG" id="COG0484">
    <property type="taxonomic scope" value="Bacteria"/>
</dbReference>
<dbReference type="OrthoDB" id="9786294at2"/>
<sequence>MKLDSKYFDSIRLSSKRSQGAKKETRAPLCQWKGCEKPGPHKAPKGRGRDGEYFHFCVDHVRQYNQDYNYFDGMSDAEVNSFRKDALTGHRPTWKTGANAWAHGTRDGSRTEEAAARVAESTVRMARKVRSSRTAPSAFRRQLKPLERKALKTLDLGDDATREDIKTRFKELVKVHHPDANGGDSRSEEKLREILQAYNYLKQAGLV</sequence>
<evidence type="ECO:0000313" key="5">
    <source>
        <dbReference type="Proteomes" id="UP000002033"/>
    </source>
</evidence>
<gene>
    <name evidence="4" type="ordered locus">Hden_3167</name>
</gene>
<evidence type="ECO:0000313" key="4">
    <source>
        <dbReference type="EMBL" id="ADJ24962.1"/>
    </source>
</evidence>
<dbReference type="RefSeq" id="WP_013217121.1">
    <property type="nucleotide sequence ID" value="NC_014313.1"/>
</dbReference>